<name>A0ABR4C234_9HELO</name>
<evidence type="ECO:0000313" key="2">
    <source>
        <dbReference type="Proteomes" id="UP001595075"/>
    </source>
</evidence>
<dbReference type="EMBL" id="JAZHXI010000014">
    <property type="protein sequence ID" value="KAL2063969.1"/>
    <property type="molecule type" value="Genomic_DNA"/>
</dbReference>
<reference evidence="1 2" key="1">
    <citation type="journal article" date="2024" name="Commun. Biol.">
        <title>Comparative genomic analysis of thermophilic fungi reveals convergent evolutionary adaptations and gene losses.</title>
        <authorList>
            <person name="Steindorff A.S."/>
            <person name="Aguilar-Pontes M.V."/>
            <person name="Robinson A.J."/>
            <person name="Andreopoulos B."/>
            <person name="LaButti K."/>
            <person name="Kuo A."/>
            <person name="Mondo S."/>
            <person name="Riley R."/>
            <person name="Otillar R."/>
            <person name="Haridas S."/>
            <person name="Lipzen A."/>
            <person name="Grimwood J."/>
            <person name="Schmutz J."/>
            <person name="Clum A."/>
            <person name="Reid I.D."/>
            <person name="Moisan M.C."/>
            <person name="Butler G."/>
            <person name="Nguyen T.T.M."/>
            <person name="Dewar K."/>
            <person name="Conant G."/>
            <person name="Drula E."/>
            <person name="Henrissat B."/>
            <person name="Hansel C."/>
            <person name="Singer S."/>
            <person name="Hutchinson M.I."/>
            <person name="de Vries R.P."/>
            <person name="Natvig D.O."/>
            <person name="Powell A.J."/>
            <person name="Tsang A."/>
            <person name="Grigoriev I.V."/>
        </authorList>
    </citation>
    <scope>NUCLEOTIDE SEQUENCE [LARGE SCALE GENOMIC DNA]</scope>
    <source>
        <strain evidence="1 2">CBS 494.80</strain>
    </source>
</reference>
<evidence type="ECO:0000313" key="1">
    <source>
        <dbReference type="EMBL" id="KAL2063969.1"/>
    </source>
</evidence>
<dbReference type="Proteomes" id="UP001595075">
    <property type="component" value="Unassembled WGS sequence"/>
</dbReference>
<organism evidence="1 2">
    <name type="scientific">Oculimacula yallundae</name>
    <dbReference type="NCBI Taxonomy" id="86028"/>
    <lineage>
        <taxon>Eukaryota</taxon>
        <taxon>Fungi</taxon>
        <taxon>Dikarya</taxon>
        <taxon>Ascomycota</taxon>
        <taxon>Pezizomycotina</taxon>
        <taxon>Leotiomycetes</taxon>
        <taxon>Helotiales</taxon>
        <taxon>Ploettnerulaceae</taxon>
        <taxon>Oculimacula</taxon>
    </lineage>
</organism>
<protein>
    <submittedName>
        <fullName evidence="1">Uncharacterized protein</fullName>
    </submittedName>
</protein>
<gene>
    <name evidence="1" type="ORF">VTL71DRAFT_4463</name>
</gene>
<proteinExistence type="predicted"/>
<sequence length="114" mass="12775">MHSANCLSEPERGHQTHNYLDPRRLIGFSRIPLPRPSPRALIYALSTPAKATPVCIRRSRGSSVLIGQLIDQRLDLPDWLNLLGLLTACQSLVPFGPLHFYWTITDSGWLSRAS</sequence>
<accession>A0ABR4C234</accession>
<keyword evidence="2" id="KW-1185">Reference proteome</keyword>
<comment type="caution">
    <text evidence="1">The sequence shown here is derived from an EMBL/GenBank/DDBJ whole genome shotgun (WGS) entry which is preliminary data.</text>
</comment>